<dbReference type="PANTHER" id="PTHR37461">
    <property type="entry name" value="ANTI-SIGMA-K FACTOR RSKA"/>
    <property type="match status" value="1"/>
</dbReference>
<dbReference type="InterPro" id="IPR041916">
    <property type="entry name" value="Anti_sigma_zinc_sf"/>
</dbReference>
<keyword evidence="6" id="KW-0472">Membrane</keyword>
<protein>
    <recommendedName>
        <fullName evidence="8">Regulator of SigK</fullName>
    </recommendedName>
    <alternativeName>
        <fullName evidence="7">Sigma-K anti-sigma factor RskA</fullName>
    </alternativeName>
</protein>
<reference evidence="11" key="1">
    <citation type="submission" date="2020-05" db="EMBL/GenBank/DDBJ databases">
        <authorList>
            <person name="Zhu T."/>
            <person name="Keshari N."/>
            <person name="Lu X."/>
        </authorList>
    </citation>
    <scope>NUCLEOTIDE SEQUENCE</scope>
    <source>
        <strain evidence="11">NK1-12</strain>
    </source>
</reference>
<dbReference type="GO" id="GO:0016989">
    <property type="term" value="F:sigma factor antagonist activity"/>
    <property type="evidence" value="ECO:0007669"/>
    <property type="project" value="TreeGrafter"/>
</dbReference>
<dbReference type="Pfam" id="PF10099">
    <property type="entry name" value="RskA_C"/>
    <property type="match status" value="1"/>
</dbReference>
<evidence type="ECO:0000256" key="5">
    <source>
        <dbReference type="ARBA" id="ARBA00022989"/>
    </source>
</evidence>
<sequence>MTRSARPDNWQDLIAGYALGNLSPEEAEALQQLLSEHPELAEEVNRLQEVLALIPYDVPEHDPPAHLREAILAAAQADEPLPRLFDPTHAGLQPDKSEPPQPIKPRPAIHWWGLGGAIAAAALLALGLENQRLRQEVETNRPIVAALQQPDARIYALEGTENAVGASGSIVITPQQQQVLVVAQNLPQLPQGQAYRLWAMPKNSKNPAYCGQFNTGTNGTVSTLWSISEARCQTAPSQLLITAESATAPPVPQGELVMKSRG</sequence>
<keyword evidence="4" id="KW-0812">Transmembrane</keyword>
<proteinExistence type="predicted"/>
<evidence type="ECO:0000256" key="8">
    <source>
        <dbReference type="ARBA" id="ARBA00030803"/>
    </source>
</evidence>
<dbReference type="RefSeq" id="WP_316433433.1">
    <property type="nucleotide sequence ID" value="NZ_CP053586.1"/>
</dbReference>
<gene>
    <name evidence="11" type="ORF">HJG54_03705</name>
</gene>
<evidence type="ECO:0000256" key="9">
    <source>
        <dbReference type="SAM" id="MobiDB-lite"/>
    </source>
</evidence>
<evidence type="ECO:0000256" key="1">
    <source>
        <dbReference type="ARBA" id="ARBA00004167"/>
    </source>
</evidence>
<evidence type="ECO:0000313" key="11">
    <source>
        <dbReference type="EMBL" id="WNZ22060.1"/>
    </source>
</evidence>
<evidence type="ECO:0000256" key="7">
    <source>
        <dbReference type="ARBA" id="ARBA00029829"/>
    </source>
</evidence>
<comment type="subcellular location">
    <subcellularLocation>
        <location evidence="2">Cell membrane</location>
    </subcellularLocation>
    <subcellularLocation>
        <location evidence="1">Membrane</location>
        <topology evidence="1">Single-pass membrane protein</topology>
    </subcellularLocation>
</comment>
<keyword evidence="3" id="KW-1003">Cell membrane</keyword>
<evidence type="ECO:0000256" key="2">
    <source>
        <dbReference type="ARBA" id="ARBA00004236"/>
    </source>
</evidence>
<evidence type="ECO:0000256" key="4">
    <source>
        <dbReference type="ARBA" id="ARBA00022692"/>
    </source>
</evidence>
<dbReference type="Gene3D" id="1.10.10.1320">
    <property type="entry name" value="Anti-sigma factor, zinc-finger domain"/>
    <property type="match status" value="1"/>
</dbReference>
<dbReference type="EMBL" id="CP053586">
    <property type="protein sequence ID" value="WNZ22060.1"/>
    <property type="molecule type" value="Genomic_DNA"/>
</dbReference>
<dbReference type="GO" id="GO:0005886">
    <property type="term" value="C:plasma membrane"/>
    <property type="evidence" value="ECO:0007669"/>
    <property type="project" value="UniProtKB-SubCell"/>
</dbReference>
<feature type="region of interest" description="Disordered" evidence="9">
    <location>
        <begin position="83"/>
        <end position="102"/>
    </location>
</feature>
<dbReference type="AlphaFoldDB" id="A0AA96WBV1"/>
<evidence type="ECO:0000256" key="6">
    <source>
        <dbReference type="ARBA" id="ARBA00023136"/>
    </source>
</evidence>
<dbReference type="GO" id="GO:0006417">
    <property type="term" value="P:regulation of translation"/>
    <property type="evidence" value="ECO:0007669"/>
    <property type="project" value="TreeGrafter"/>
</dbReference>
<accession>A0AA96WBV1</accession>
<dbReference type="PANTHER" id="PTHR37461:SF1">
    <property type="entry name" value="ANTI-SIGMA-K FACTOR RSKA"/>
    <property type="match status" value="1"/>
</dbReference>
<keyword evidence="5" id="KW-1133">Transmembrane helix</keyword>
<dbReference type="InterPro" id="IPR051474">
    <property type="entry name" value="Anti-sigma-K/W_factor"/>
</dbReference>
<evidence type="ECO:0000259" key="10">
    <source>
        <dbReference type="Pfam" id="PF10099"/>
    </source>
</evidence>
<organism evidence="11">
    <name type="scientific">Leptolyngbya sp. NK1-12</name>
    <dbReference type="NCBI Taxonomy" id="2547451"/>
    <lineage>
        <taxon>Bacteria</taxon>
        <taxon>Bacillati</taxon>
        <taxon>Cyanobacteriota</taxon>
        <taxon>Cyanophyceae</taxon>
        <taxon>Leptolyngbyales</taxon>
        <taxon>Leptolyngbyaceae</taxon>
        <taxon>Leptolyngbya group</taxon>
        <taxon>Leptolyngbya</taxon>
    </lineage>
</organism>
<dbReference type="InterPro" id="IPR018764">
    <property type="entry name" value="RskA_C"/>
</dbReference>
<evidence type="ECO:0000256" key="3">
    <source>
        <dbReference type="ARBA" id="ARBA00022475"/>
    </source>
</evidence>
<name>A0AA96WBV1_9CYAN</name>
<feature type="domain" description="Anti-sigma K factor RskA C-terminal" evidence="10">
    <location>
        <begin position="116"/>
        <end position="254"/>
    </location>
</feature>